<comment type="pathway">
    <text evidence="7">Purine metabolism; IMP biosynthesis via de novo pathway; N(2)-formyl-N(1)-(5-phospho-D-ribosyl)glycinamide from N(1)-(5-phospho-D-ribosyl)glycinamide (formate route): step 1/1.</text>
</comment>
<dbReference type="NCBIfam" id="TIGR01142">
    <property type="entry name" value="purT"/>
    <property type="match status" value="1"/>
</dbReference>
<keyword evidence="6 7" id="KW-0460">Magnesium</keyword>
<feature type="binding site" evidence="7">
    <location>
        <position position="207"/>
    </location>
    <ligand>
        <name>ATP</name>
        <dbReference type="ChEBI" id="CHEBI:30616"/>
    </ligand>
</feature>
<dbReference type="PROSITE" id="PS50975">
    <property type="entry name" value="ATP_GRASP"/>
    <property type="match status" value="1"/>
</dbReference>
<dbReference type="GO" id="GO:0005524">
    <property type="term" value="F:ATP binding"/>
    <property type="evidence" value="ECO:0007669"/>
    <property type="project" value="UniProtKB-UniRule"/>
</dbReference>
<dbReference type="SUPFAM" id="SSF51246">
    <property type="entry name" value="Rudiment single hybrid motif"/>
    <property type="match status" value="1"/>
</dbReference>
<comment type="subunit">
    <text evidence="7">Homodimer.</text>
</comment>
<evidence type="ECO:0000313" key="10">
    <source>
        <dbReference type="Proteomes" id="UP000424462"/>
    </source>
</evidence>
<evidence type="ECO:0000256" key="1">
    <source>
        <dbReference type="ARBA" id="ARBA00022598"/>
    </source>
</evidence>
<evidence type="ECO:0000256" key="2">
    <source>
        <dbReference type="ARBA" id="ARBA00022723"/>
    </source>
</evidence>
<dbReference type="PANTHER" id="PTHR43055:SF1">
    <property type="entry name" value="FORMATE-DEPENDENT PHOSPHORIBOSYLGLYCINAMIDE FORMYLTRANSFERASE"/>
    <property type="match status" value="1"/>
</dbReference>
<evidence type="ECO:0000256" key="5">
    <source>
        <dbReference type="ARBA" id="ARBA00022840"/>
    </source>
</evidence>
<keyword evidence="4 7" id="KW-0658">Purine biosynthesis</keyword>
<dbReference type="GO" id="GO:0006189">
    <property type="term" value="P:'de novo' IMP biosynthetic process"/>
    <property type="evidence" value="ECO:0007669"/>
    <property type="project" value="UniProtKB-UniRule"/>
</dbReference>
<feature type="binding site" evidence="7">
    <location>
        <position position="277"/>
    </location>
    <ligand>
        <name>Mg(2+)</name>
        <dbReference type="ChEBI" id="CHEBI:18420"/>
    </ligand>
</feature>
<feature type="binding site" evidence="7">
    <location>
        <position position="365"/>
    </location>
    <ligand>
        <name>N(1)-(5-phospho-beta-D-ribosyl)glycinamide</name>
        <dbReference type="ChEBI" id="CHEBI:143788"/>
    </ligand>
</feature>
<keyword evidence="1 7" id="KW-0436">Ligase</keyword>
<evidence type="ECO:0000256" key="7">
    <source>
        <dbReference type="HAMAP-Rule" id="MF_01643"/>
    </source>
</evidence>
<dbReference type="InterPro" id="IPR054350">
    <property type="entry name" value="PurT/PurK_preATP-grasp"/>
</dbReference>
<comment type="similarity">
    <text evidence="7">Belongs to the PurK/PurT family.</text>
</comment>
<dbReference type="NCBIfam" id="NF006766">
    <property type="entry name" value="PRK09288.1"/>
    <property type="match status" value="1"/>
</dbReference>
<dbReference type="GO" id="GO:0043815">
    <property type="term" value="F:phosphoribosylglycinamide formyltransferase 2 activity"/>
    <property type="evidence" value="ECO:0007669"/>
    <property type="project" value="UniProtKB-UniRule"/>
</dbReference>
<dbReference type="PANTHER" id="PTHR43055">
    <property type="entry name" value="FORMATE-DEPENDENT PHOSPHORIBOSYLGLYCINAMIDE FORMYLTRANSFERASE"/>
    <property type="match status" value="1"/>
</dbReference>
<sequence length="404" mass="43133">MYTPDHIGTPLSASATRVMLLGAGELGKEIAIAFQRLGVEVHAVDSYHDAPAHQVVHEAHVVDLSDPAAILELVRRVQPQLIVPELESVAIQVLLDIEETGIAAVVPSAHATELARDREKIRRLAAEELGLPTSAYAVASSLEELGGAIDKIGLPCVIKPVFGSSGRGQSVVRELSELPAAWEYAFAGARIQADRVIVERLIDFDHEITLPTVRSIDPATGKAATWFCEPIGHVQDAGDLSESWQPINIPPAALDNARSVAARISNALGGRGVFDIELFVAGEDVYFSAVSPRPHDTALVTLVTQRFSEFDLHVRAILGLPIDATLISPGACSVLRAVDEEGPVNYHGLAEALQVPEADVRLFGKPVAYPGRRMGVALATADDVEQARANAAEAARALRLETLN</sequence>
<dbReference type="InterPro" id="IPR011761">
    <property type="entry name" value="ATP-grasp"/>
</dbReference>
<dbReference type="Pfam" id="PF21244">
    <property type="entry name" value="PurT_C"/>
    <property type="match status" value="1"/>
</dbReference>
<gene>
    <name evidence="7 9" type="primary">purT</name>
    <name evidence="9" type="ORF">COCCU_12405</name>
</gene>
<accession>A0A6B8W6X6</accession>
<dbReference type="InterPro" id="IPR011054">
    <property type="entry name" value="Rudment_hybrid_motif"/>
</dbReference>
<evidence type="ECO:0000256" key="4">
    <source>
        <dbReference type="ARBA" id="ARBA00022755"/>
    </source>
</evidence>
<keyword evidence="9" id="KW-0808">Transferase</keyword>
<dbReference type="InterPro" id="IPR013815">
    <property type="entry name" value="ATP_grasp_subdomain_1"/>
</dbReference>
<dbReference type="Gene3D" id="3.30.470.20">
    <property type="entry name" value="ATP-grasp fold, B domain"/>
    <property type="match status" value="1"/>
</dbReference>
<dbReference type="SUPFAM" id="SSF52440">
    <property type="entry name" value="PreATP-grasp domain"/>
    <property type="match status" value="1"/>
</dbReference>
<dbReference type="KEGG" id="cok:COCCU_12405"/>
<feature type="binding site" evidence="7">
    <location>
        <position position="118"/>
    </location>
    <ligand>
        <name>ATP</name>
        <dbReference type="ChEBI" id="CHEBI:30616"/>
    </ligand>
</feature>
<dbReference type="InterPro" id="IPR005862">
    <property type="entry name" value="PurT"/>
</dbReference>
<dbReference type="AlphaFoldDB" id="A0A6B8W6X6"/>
<feature type="binding site" evidence="7">
    <location>
        <position position="85"/>
    </location>
    <ligand>
        <name>N(1)-(5-phospho-beta-D-ribosyl)glycinamide</name>
        <dbReference type="ChEBI" id="CHEBI:143788"/>
    </ligand>
</feature>
<evidence type="ECO:0000256" key="3">
    <source>
        <dbReference type="ARBA" id="ARBA00022741"/>
    </source>
</evidence>
<feature type="binding site" evidence="7">
    <location>
        <begin position="164"/>
        <end position="169"/>
    </location>
    <ligand>
        <name>ATP</name>
        <dbReference type="ChEBI" id="CHEBI:30616"/>
    </ligand>
</feature>
<dbReference type="InterPro" id="IPR048740">
    <property type="entry name" value="PurT_C"/>
</dbReference>
<feature type="binding site" evidence="7">
    <location>
        <begin position="372"/>
        <end position="373"/>
    </location>
    <ligand>
        <name>N(1)-(5-phospho-beta-D-ribosyl)glycinamide</name>
        <dbReference type="ChEBI" id="CHEBI:143788"/>
    </ligand>
</feature>
<feature type="binding site" evidence="7">
    <location>
        <position position="296"/>
    </location>
    <ligand>
        <name>N(1)-(5-phospho-beta-D-ribosyl)glycinamide</name>
        <dbReference type="ChEBI" id="CHEBI:143788"/>
    </ligand>
</feature>
<dbReference type="Proteomes" id="UP000424462">
    <property type="component" value="Chromosome"/>
</dbReference>
<comment type="caution">
    <text evidence="7">Lacks conserved residue(s) required for the propagation of feature annotation.</text>
</comment>
<dbReference type="Gene3D" id="3.40.50.20">
    <property type="match status" value="1"/>
</dbReference>
<dbReference type="HAMAP" id="MF_01643">
    <property type="entry name" value="PurT"/>
    <property type="match status" value="1"/>
</dbReference>
<dbReference type="GO" id="GO:0000287">
    <property type="term" value="F:magnesium ion binding"/>
    <property type="evidence" value="ECO:0007669"/>
    <property type="project" value="UniProtKB-UniRule"/>
</dbReference>
<dbReference type="Gene3D" id="3.30.1490.20">
    <property type="entry name" value="ATP-grasp fold, A domain"/>
    <property type="match status" value="1"/>
</dbReference>
<protein>
    <recommendedName>
        <fullName evidence="7">Formate-dependent phosphoribosylglycinamide formyltransferase</fullName>
        <ecNumber evidence="7">6.3.1.21</ecNumber>
    </recommendedName>
    <alternativeName>
        <fullName evidence="7">5'-phosphoribosylglycinamide transformylase 2</fullName>
    </alternativeName>
    <alternativeName>
        <fullName evidence="7">Formate-dependent GAR transformylase</fullName>
    </alternativeName>
    <alternativeName>
        <fullName evidence="7">GAR transformylase 2</fullName>
        <shortName evidence="7">GART 2</shortName>
    </alternativeName>
    <alternativeName>
        <fullName evidence="7">Non-folate glycinamide ribonucleotide transformylase</fullName>
    </alternativeName>
    <alternativeName>
        <fullName evidence="7">Phosphoribosylglycinamide formyltransferase 2</fullName>
    </alternativeName>
</protein>
<feature type="domain" description="ATP-grasp" evidence="8">
    <location>
        <begin position="123"/>
        <end position="318"/>
    </location>
</feature>
<name>A0A6B8W6X6_9CORY</name>
<dbReference type="GO" id="GO:0005829">
    <property type="term" value="C:cytosol"/>
    <property type="evidence" value="ECO:0007669"/>
    <property type="project" value="TreeGrafter"/>
</dbReference>
<reference evidence="9 10" key="1">
    <citation type="submission" date="2019-11" db="EMBL/GenBank/DDBJ databases">
        <title>Complete genome sequence of Corynebacterium kalinowskii 1959, a novel Corynebacterium species isolated from soil of a small paddock in Vilsendorf, Germany.</title>
        <authorList>
            <person name="Schaffert L."/>
            <person name="Ruwe M."/>
            <person name="Milse J."/>
            <person name="Hanuschka K."/>
            <person name="Ortseifen V."/>
            <person name="Droste J."/>
            <person name="Brandt D."/>
            <person name="Schlueter L."/>
            <person name="Kutter Y."/>
            <person name="Vinke S."/>
            <person name="Viehoefer P."/>
            <person name="Jacob L."/>
            <person name="Luebke N.-C."/>
            <person name="Schulte-Berndt E."/>
            <person name="Hain C."/>
            <person name="Linder M."/>
            <person name="Schmidt P."/>
            <person name="Wollenschlaeger L."/>
            <person name="Luttermann T."/>
            <person name="Thieme E."/>
            <person name="Hassa J."/>
            <person name="Haak M."/>
            <person name="Wittchen M."/>
            <person name="Mentz A."/>
            <person name="Persicke M."/>
            <person name="Busche T."/>
            <person name="Ruckert C."/>
        </authorList>
    </citation>
    <scope>NUCLEOTIDE SEQUENCE [LARGE SCALE GENOMIC DNA]</scope>
    <source>
        <strain evidence="9 10">2039</strain>
    </source>
</reference>
<dbReference type="InterPro" id="IPR016185">
    <property type="entry name" value="PreATP-grasp_dom_sf"/>
</dbReference>
<feature type="binding site" evidence="7">
    <location>
        <begin position="199"/>
        <end position="202"/>
    </location>
    <ligand>
        <name>ATP</name>
        <dbReference type="ChEBI" id="CHEBI:30616"/>
    </ligand>
</feature>
<evidence type="ECO:0000256" key="6">
    <source>
        <dbReference type="ARBA" id="ARBA00022842"/>
    </source>
</evidence>
<comment type="catalytic activity">
    <reaction evidence="7">
        <text>N(1)-(5-phospho-beta-D-ribosyl)glycinamide + formate + ATP = N(2)-formyl-N(1)-(5-phospho-beta-D-ribosyl)glycinamide + ADP + phosphate + H(+)</text>
        <dbReference type="Rhea" id="RHEA:24829"/>
        <dbReference type="ChEBI" id="CHEBI:15378"/>
        <dbReference type="ChEBI" id="CHEBI:15740"/>
        <dbReference type="ChEBI" id="CHEBI:30616"/>
        <dbReference type="ChEBI" id="CHEBI:43474"/>
        <dbReference type="ChEBI" id="CHEBI:143788"/>
        <dbReference type="ChEBI" id="CHEBI:147286"/>
        <dbReference type="ChEBI" id="CHEBI:456216"/>
        <dbReference type="EC" id="6.3.1.21"/>
    </reaction>
</comment>
<dbReference type="EC" id="6.3.1.21" evidence="7"/>
<dbReference type="SUPFAM" id="SSF56059">
    <property type="entry name" value="Glutathione synthetase ATP-binding domain-like"/>
    <property type="match status" value="1"/>
</dbReference>
<proteinExistence type="inferred from homology"/>
<dbReference type="Pfam" id="PF22660">
    <property type="entry name" value="RS_preATP-grasp-like"/>
    <property type="match status" value="1"/>
</dbReference>
<dbReference type="InterPro" id="IPR003135">
    <property type="entry name" value="ATP-grasp_carboxylate-amine"/>
</dbReference>
<organism evidence="9 10">
    <name type="scientific">Corynebacterium occultum</name>
    <dbReference type="NCBI Taxonomy" id="2675219"/>
    <lineage>
        <taxon>Bacteria</taxon>
        <taxon>Bacillati</taxon>
        <taxon>Actinomycetota</taxon>
        <taxon>Actinomycetes</taxon>
        <taxon>Mycobacteriales</taxon>
        <taxon>Corynebacteriaceae</taxon>
        <taxon>Corynebacterium</taxon>
    </lineage>
</organism>
<dbReference type="Pfam" id="PF02222">
    <property type="entry name" value="ATP-grasp"/>
    <property type="match status" value="1"/>
</dbReference>
<keyword evidence="3 7" id="KW-0547">Nucleotide-binding</keyword>
<feature type="binding site" evidence="7">
    <location>
        <begin position="25"/>
        <end position="26"/>
    </location>
    <ligand>
        <name>N(1)-(5-phospho-beta-D-ribosyl)glycinamide</name>
        <dbReference type="ChEBI" id="CHEBI:143788"/>
    </ligand>
</feature>
<comment type="function">
    <text evidence="7">Involved in the de novo purine biosynthesis. Catalyzes the transfer of formate to 5-phospho-ribosyl-glycinamide (GAR), producing 5-phospho-ribosyl-N-formylglycinamide (FGAR). Formate is provided by PurU via hydrolysis of 10-formyl-tetrahydrofolate.</text>
</comment>
<feature type="binding site" evidence="7">
    <location>
        <position position="159"/>
    </location>
    <ligand>
        <name>ATP</name>
        <dbReference type="ChEBI" id="CHEBI:30616"/>
    </ligand>
</feature>
<evidence type="ECO:0000259" key="8">
    <source>
        <dbReference type="PROSITE" id="PS50975"/>
    </source>
</evidence>
<evidence type="ECO:0000313" key="9">
    <source>
        <dbReference type="EMBL" id="QGU08381.1"/>
    </source>
</evidence>
<dbReference type="RefSeq" id="WP_156231896.1">
    <property type="nucleotide sequence ID" value="NZ_CP046455.1"/>
</dbReference>
<keyword evidence="2 7" id="KW-0479">Metal-binding</keyword>
<keyword evidence="10" id="KW-1185">Reference proteome</keyword>
<dbReference type="GO" id="GO:0004644">
    <property type="term" value="F:phosphoribosylglycinamide formyltransferase activity"/>
    <property type="evidence" value="ECO:0007669"/>
    <property type="project" value="UniProtKB-UniRule"/>
</dbReference>
<dbReference type="EMBL" id="CP046455">
    <property type="protein sequence ID" value="QGU08381.1"/>
    <property type="molecule type" value="Genomic_DNA"/>
</dbReference>
<dbReference type="UniPathway" id="UPA00074">
    <property type="reaction ID" value="UER00127"/>
</dbReference>
<keyword evidence="5 7" id="KW-0067">ATP-binding</keyword>